<dbReference type="EC" id="2.4.1.132" evidence="4"/>
<dbReference type="GO" id="GO:0102704">
    <property type="term" value="F:GDP-Man:Man(2)GlcNAc(2)-PP-Dol alpha-1,6-mannosyltransferase activity"/>
    <property type="evidence" value="ECO:0007669"/>
    <property type="project" value="UniProtKB-UniRule"/>
</dbReference>
<comment type="catalytic activity">
    <reaction evidence="3 4">
        <text>an alpha-D-Man-(1-&gt;3)-beta-D-Man-(1-&gt;4)-beta-D-GlcNAc-(1-&gt;4)-alpha-D-GlcNAc-diphospho-di-trans,poly-cis-dolichol + GDP-alpha-D-mannose = an alpha-D-Man-(1-&gt;3)-[alpha-D-Man-(1-&gt;6)]-beta-D-Man-(1-&gt;4)-beta-D-GlcNAc-(1-&gt;4)-alpha-D-GlcNAc-diphospho-di-trans,poly-cis-dolichol + GDP + H(+)</text>
        <dbReference type="Rhea" id="RHEA:29519"/>
        <dbReference type="Rhea" id="RHEA-COMP:19513"/>
        <dbReference type="Rhea" id="RHEA-COMP:19515"/>
        <dbReference type="ChEBI" id="CHEBI:15378"/>
        <dbReference type="ChEBI" id="CHEBI:57527"/>
        <dbReference type="ChEBI" id="CHEBI:58189"/>
        <dbReference type="ChEBI" id="CHEBI:132510"/>
        <dbReference type="ChEBI" id="CHEBI:132511"/>
        <dbReference type="EC" id="2.4.1.257"/>
    </reaction>
    <physiologicalReaction direction="left-to-right" evidence="3 4">
        <dbReference type="Rhea" id="RHEA:29520"/>
    </physiologicalReaction>
</comment>
<dbReference type="UniPathway" id="UPA00378"/>
<comment type="similarity">
    <text evidence="4">Belongs to the glycosyltransferase group 1 family.</text>
</comment>
<dbReference type="AlphaFoldDB" id="A0A5S6PAJ0"/>
<dbReference type="Proteomes" id="UP000006672">
    <property type="component" value="Unassembled WGS sequence"/>
</dbReference>
<feature type="domain" description="Glycosyl transferase family 1" evidence="5">
    <location>
        <begin position="157"/>
        <end position="269"/>
    </location>
</feature>
<dbReference type="Gene3D" id="3.40.50.2000">
    <property type="entry name" value="Glycogen Phosphorylase B"/>
    <property type="match status" value="1"/>
</dbReference>
<dbReference type="InterPro" id="IPR001296">
    <property type="entry name" value="Glyco_trans_1"/>
</dbReference>
<dbReference type="InParanoid" id="A0A5S6PAJ0"/>
<name>A0A5S6PAJ0_BRUMA</name>
<dbReference type="WBParaSite" id="Bm13773b.1">
    <property type="protein sequence ID" value="Bm13773b.1"/>
    <property type="gene ID" value="WBGene00234034"/>
</dbReference>
<evidence type="ECO:0000259" key="5">
    <source>
        <dbReference type="Pfam" id="PF00534"/>
    </source>
</evidence>
<protein>
    <recommendedName>
        <fullName evidence="4">Alpha-1,3/1,6-mannosyltransferase ALG2</fullName>
        <ecNumber evidence="4">2.4.1.132</ecNumber>
        <ecNumber evidence="4">2.4.1.257</ecNumber>
    </recommendedName>
    <alternativeName>
        <fullName evidence="4">GDP-Man:Man(1)GlcNAc(2)-PP-Dol alpha-1,3-mannosyltransferase</fullName>
    </alternativeName>
</protein>
<comment type="catalytic activity">
    <reaction evidence="2 4">
        <text>a beta-D-Man-(1-&gt;4)-beta-D-GlcNAc-(1-&gt;4)-alpha-D-GlcNAc-diphospho-di-trans,poly-cis-dolichol + GDP-alpha-D-mannose = an alpha-D-Man-(1-&gt;3)-beta-D-Man-(1-&gt;4)-beta-D-GlcNAc-(1-&gt;4)-alpha-D-GlcNAc-diphospho-di-trans,poly-cis-dolichol + GDP + H(+)</text>
        <dbReference type="Rhea" id="RHEA:29515"/>
        <dbReference type="Rhea" id="RHEA-COMP:19511"/>
        <dbReference type="Rhea" id="RHEA-COMP:19513"/>
        <dbReference type="ChEBI" id="CHEBI:15378"/>
        <dbReference type="ChEBI" id="CHEBI:57527"/>
        <dbReference type="ChEBI" id="CHEBI:58189"/>
        <dbReference type="ChEBI" id="CHEBI:58472"/>
        <dbReference type="ChEBI" id="CHEBI:132510"/>
        <dbReference type="EC" id="2.4.1.132"/>
    </reaction>
    <physiologicalReaction direction="left-to-right" evidence="2 4">
        <dbReference type="Rhea" id="RHEA:29516"/>
    </physiologicalReaction>
</comment>
<dbReference type="InterPro" id="IPR027054">
    <property type="entry name" value="ALG2"/>
</dbReference>
<gene>
    <name evidence="8" type="primary">Bma-bus-8</name>
</gene>
<dbReference type="SUPFAM" id="SSF53756">
    <property type="entry name" value="UDP-Glycosyltransferase/glycogen phosphorylase"/>
    <property type="match status" value="1"/>
</dbReference>
<evidence type="ECO:0000256" key="1">
    <source>
        <dbReference type="ARBA" id="ARBA00022676"/>
    </source>
</evidence>
<accession>A0A5S6PAJ0</accession>
<keyword evidence="1 4" id="KW-0328">Glycosyltransferase</keyword>
<evidence type="ECO:0000256" key="2">
    <source>
        <dbReference type="ARBA" id="ARBA00045103"/>
    </source>
</evidence>
<dbReference type="GO" id="GO:0005789">
    <property type="term" value="C:endoplasmic reticulum membrane"/>
    <property type="evidence" value="ECO:0007669"/>
    <property type="project" value="UniProtKB-SubCell"/>
</dbReference>
<sequence>MLIVILHPEQWNGGSDRCTLGMIKHFVELGHRVIWYTTMIDCYWDAELFDNVEIRNVNFPLHPGDWWTQNILLAWQLIFSGLVPDLVVIDHSASCLPMLKWRFPKVKILFYCHFPQQLVIPTRFFLYRWYSRVIGLIEGMLFQKADLIMVNSHFTALIKRNNKMRPRIVLAGSVMPYIPESRIYYNLLQKMVQDMKVDDIVEFVKSPTDLEKFSLYRECDTVLYTPPNEHFGIVPVEALEQRRPVIVCDSGGPAETVLEGITGSKIAAPHGRLLAIAMEEHMRRTSWPALDDDEIYDCQRKRFEQYFSLNGFCNRINDALAFLFPDDQIVTSNTLSLEEKDETFQ</sequence>
<evidence type="ECO:0000256" key="3">
    <source>
        <dbReference type="ARBA" id="ARBA00045104"/>
    </source>
</evidence>
<dbReference type="STRING" id="6279.A0A5S6PAJ0"/>
<dbReference type="PANTHER" id="PTHR45918:SF2">
    <property type="entry name" value="ALPHA-1,3_1,6-MANNOSYLTRANSFERASE ALG2"/>
    <property type="match status" value="1"/>
</dbReference>
<keyword evidence="4" id="KW-0808">Transferase</keyword>
<dbReference type="PANTHER" id="PTHR45918">
    <property type="entry name" value="ALPHA-1,3/1,6-MANNOSYLTRANSFERASE ALG2"/>
    <property type="match status" value="1"/>
</dbReference>
<keyword evidence="7" id="KW-1185">Reference proteome</keyword>
<organism evidence="7 8">
    <name type="scientific">Brugia malayi</name>
    <name type="common">Filarial nematode worm</name>
    <dbReference type="NCBI Taxonomy" id="6279"/>
    <lineage>
        <taxon>Eukaryota</taxon>
        <taxon>Metazoa</taxon>
        <taxon>Ecdysozoa</taxon>
        <taxon>Nematoda</taxon>
        <taxon>Chromadorea</taxon>
        <taxon>Rhabditida</taxon>
        <taxon>Spirurina</taxon>
        <taxon>Spiruromorpha</taxon>
        <taxon>Filarioidea</taxon>
        <taxon>Onchocercidae</taxon>
        <taxon>Brugia</taxon>
    </lineage>
</organism>
<dbReference type="EC" id="2.4.1.257" evidence="4"/>
<comment type="pathway">
    <text evidence="4">Protein modification; protein glycosylation.</text>
</comment>
<reference evidence="8" key="2">
    <citation type="submission" date="2019-12" db="UniProtKB">
        <authorList>
            <consortium name="WormBaseParasite"/>
        </authorList>
    </citation>
    <scope>IDENTIFICATION</scope>
</reference>
<comment type="function">
    <text evidence="4">Mannosylates Man(2)GlcNAc(2)-dolichol diphosphate and Man(1)GlcNAc(2)-dolichol diphosphate to form Man(3)GlcNAc(2)-dolichol diphosphate.</text>
</comment>
<evidence type="ECO:0000259" key="6">
    <source>
        <dbReference type="Pfam" id="PF13439"/>
    </source>
</evidence>
<dbReference type="Pfam" id="PF13439">
    <property type="entry name" value="Glyco_transf_4"/>
    <property type="match status" value="1"/>
</dbReference>
<comment type="subcellular location">
    <subcellularLocation>
        <location evidence="4">Endoplasmic reticulum membrane</location>
        <topology evidence="4">Single-pass membrane protein</topology>
    </subcellularLocation>
</comment>
<proteinExistence type="inferred from homology"/>
<evidence type="ECO:0000313" key="8">
    <source>
        <dbReference type="WBParaSite" id="Bm13773b.1"/>
    </source>
</evidence>
<dbReference type="InterPro" id="IPR028098">
    <property type="entry name" value="Glyco_trans_4-like_N"/>
</dbReference>
<dbReference type="Pfam" id="PF00534">
    <property type="entry name" value="Glycos_transf_1"/>
    <property type="match status" value="1"/>
</dbReference>
<evidence type="ECO:0000256" key="4">
    <source>
        <dbReference type="RuleBase" id="RU367136"/>
    </source>
</evidence>
<evidence type="ECO:0000313" key="7">
    <source>
        <dbReference type="Proteomes" id="UP000006672"/>
    </source>
</evidence>
<feature type="domain" description="Glycosyltransferase subfamily 4-like N-terminal" evidence="6">
    <location>
        <begin position="13"/>
        <end position="156"/>
    </location>
</feature>
<reference evidence="7" key="1">
    <citation type="journal article" date="2007" name="Science">
        <title>Draft genome of the filarial nematode parasite Brugia malayi.</title>
        <authorList>
            <person name="Ghedin E."/>
            <person name="Wang S."/>
            <person name="Spiro D."/>
            <person name="Caler E."/>
            <person name="Zhao Q."/>
            <person name="Crabtree J."/>
            <person name="Allen J.E."/>
            <person name="Delcher A.L."/>
            <person name="Guiliano D.B."/>
            <person name="Miranda-Saavedra D."/>
            <person name="Angiuoli S.V."/>
            <person name="Creasy T."/>
            <person name="Amedeo P."/>
            <person name="Haas B."/>
            <person name="El-Sayed N.M."/>
            <person name="Wortman J.R."/>
            <person name="Feldblyum T."/>
            <person name="Tallon L."/>
            <person name="Schatz M."/>
            <person name="Shumway M."/>
            <person name="Koo H."/>
            <person name="Salzberg S.L."/>
            <person name="Schobel S."/>
            <person name="Pertea M."/>
            <person name="Pop M."/>
            <person name="White O."/>
            <person name="Barton G.J."/>
            <person name="Carlow C.K."/>
            <person name="Crawford M.J."/>
            <person name="Daub J."/>
            <person name="Dimmic M.W."/>
            <person name="Estes C.F."/>
            <person name="Foster J.M."/>
            <person name="Ganatra M."/>
            <person name="Gregory W.F."/>
            <person name="Johnson N.M."/>
            <person name="Jin J."/>
            <person name="Komuniecki R."/>
            <person name="Korf I."/>
            <person name="Kumar S."/>
            <person name="Laney S."/>
            <person name="Li B.W."/>
            <person name="Li W."/>
            <person name="Lindblom T.H."/>
            <person name="Lustigman S."/>
            <person name="Ma D."/>
            <person name="Maina C.V."/>
            <person name="Martin D.M."/>
            <person name="McCarter J.P."/>
            <person name="McReynolds L."/>
            <person name="Mitreva M."/>
            <person name="Nutman T.B."/>
            <person name="Parkinson J."/>
            <person name="Peregrin-Alvarez J.M."/>
            <person name="Poole C."/>
            <person name="Ren Q."/>
            <person name="Saunders L."/>
            <person name="Sluder A.E."/>
            <person name="Smith K."/>
            <person name="Stanke M."/>
            <person name="Unnasch T.R."/>
            <person name="Ware J."/>
            <person name="Wei A.D."/>
            <person name="Weil G."/>
            <person name="Williams D.J."/>
            <person name="Zhang Y."/>
            <person name="Williams S.A."/>
            <person name="Fraser-Liggett C."/>
            <person name="Slatko B."/>
            <person name="Blaxter M.L."/>
            <person name="Scott A.L."/>
        </authorList>
    </citation>
    <scope>NUCLEOTIDE SEQUENCE</scope>
    <source>
        <strain evidence="7">FR3</strain>
    </source>
</reference>
<dbReference type="GO" id="GO:0004378">
    <property type="term" value="F:GDP-Man:Man(1)GlcNAc(2)-PP-Dol alpha-1,3-mannosyltransferase activity"/>
    <property type="evidence" value="ECO:0007669"/>
    <property type="project" value="UniProtKB-UniRule"/>
</dbReference>